<evidence type="ECO:0000313" key="2">
    <source>
        <dbReference type="EMBL" id="MBN3556669.1"/>
    </source>
</evidence>
<evidence type="ECO:0000313" key="4">
    <source>
        <dbReference type="Proteomes" id="UP000704529"/>
    </source>
</evidence>
<name>A0AA40ZW28_9SPHN</name>
<dbReference type="EMBL" id="JAFHKU010000036">
    <property type="protein sequence ID" value="MBN3556669.1"/>
    <property type="molecule type" value="Genomic_DNA"/>
</dbReference>
<organism evidence="2 4">
    <name type="scientific">Sphingomonas yabuuchiae</name>
    <dbReference type="NCBI Taxonomy" id="172044"/>
    <lineage>
        <taxon>Bacteria</taxon>
        <taxon>Pseudomonadati</taxon>
        <taxon>Pseudomonadota</taxon>
        <taxon>Alphaproteobacteria</taxon>
        <taxon>Sphingomonadales</taxon>
        <taxon>Sphingomonadaceae</taxon>
        <taxon>Sphingomonas</taxon>
    </lineage>
</organism>
<gene>
    <name evidence="1" type="ORF">GGQ89_004006</name>
    <name evidence="2" type="ORF">JYA60_00175</name>
</gene>
<dbReference type="RefSeq" id="WP_184107203.1">
    <property type="nucleotide sequence ID" value="NZ_JACHNX010000054.1"/>
</dbReference>
<protein>
    <submittedName>
        <fullName evidence="2">Uncharacterized protein</fullName>
    </submittedName>
</protein>
<dbReference type="Proteomes" id="UP000704529">
    <property type="component" value="Unassembled WGS sequence"/>
</dbReference>
<proteinExistence type="predicted"/>
<dbReference type="AlphaFoldDB" id="A0AA40ZW28"/>
<sequence length="165" mass="18803">MSYANMDHAGWVQENNAAANQIYRNRKGYKPRPETLTEFQAKVMDICGMVGGGIYNAPINWDKVEWGHGARWSGVVVPWRDGRMATFDFYPLTMLVLLCHEARIRCEITARAAGHFRFAFHQRVHEGGMAARHPSIDEAVAAFRRYLPDDHRIIYRAPDAEQAAV</sequence>
<dbReference type="Proteomes" id="UP000584663">
    <property type="component" value="Unassembled WGS sequence"/>
</dbReference>
<reference evidence="1 3" key="1">
    <citation type="submission" date="2020-08" db="EMBL/GenBank/DDBJ databases">
        <title>Genomic Encyclopedia of Type Strains, Phase IV (KMG-IV): sequencing the most valuable type-strain genomes for metagenomic binning, comparative biology and taxonomic classification.</title>
        <authorList>
            <person name="Goeker M."/>
        </authorList>
    </citation>
    <scope>NUCLEOTIDE SEQUENCE [LARGE SCALE GENOMIC DNA]</scope>
    <source>
        <strain evidence="1 3">DSM 14562</strain>
    </source>
</reference>
<dbReference type="EMBL" id="JACHNX010000054">
    <property type="protein sequence ID" value="MBB4611749.1"/>
    <property type="molecule type" value="Genomic_DNA"/>
</dbReference>
<reference evidence="2" key="2">
    <citation type="submission" date="2021-01" db="EMBL/GenBank/DDBJ databases">
        <title>Genome Sequencing of Type Strains.</title>
        <authorList>
            <person name="Lemaire J.F."/>
            <person name="Inderbitzin P."/>
            <person name="Collins S.B."/>
            <person name="Wespe N."/>
            <person name="Knight-Connoni V."/>
        </authorList>
    </citation>
    <scope>NUCLEOTIDE SEQUENCE</scope>
    <source>
        <strain evidence="2">DSM 14562</strain>
    </source>
</reference>
<evidence type="ECO:0000313" key="3">
    <source>
        <dbReference type="Proteomes" id="UP000584663"/>
    </source>
</evidence>
<keyword evidence="3" id="KW-1185">Reference proteome</keyword>
<comment type="caution">
    <text evidence="2">The sequence shown here is derived from an EMBL/GenBank/DDBJ whole genome shotgun (WGS) entry which is preliminary data.</text>
</comment>
<evidence type="ECO:0000313" key="1">
    <source>
        <dbReference type="EMBL" id="MBB4611749.1"/>
    </source>
</evidence>
<accession>A0AA40ZW28</accession>